<proteinExistence type="predicted"/>
<reference evidence="1 2" key="1">
    <citation type="submission" date="2016-11" db="EMBL/GenBank/DDBJ databases">
        <authorList>
            <person name="Jaros S."/>
            <person name="Januszkiewicz K."/>
            <person name="Wedrychowicz H."/>
        </authorList>
    </citation>
    <scope>NUCLEOTIDE SEQUENCE [LARGE SCALE GENOMIC DNA]</scope>
    <source>
        <strain evidence="1 2">BPI-34</strain>
    </source>
</reference>
<dbReference type="AlphaFoldDB" id="A0A1M7LC25"/>
<evidence type="ECO:0000313" key="2">
    <source>
        <dbReference type="Proteomes" id="UP000184280"/>
    </source>
</evidence>
<dbReference type="EMBL" id="FRCJ01000006">
    <property type="protein sequence ID" value="SHM75678.1"/>
    <property type="molecule type" value="Genomic_DNA"/>
</dbReference>
<name>A0A1M7LC25_XYLRU</name>
<evidence type="ECO:0000313" key="1">
    <source>
        <dbReference type="EMBL" id="SHM75678.1"/>
    </source>
</evidence>
<dbReference type="Proteomes" id="UP000184280">
    <property type="component" value="Unassembled WGS sequence"/>
</dbReference>
<gene>
    <name evidence="1" type="ORF">SAMN04488494_2531</name>
</gene>
<organism evidence="1 2">
    <name type="scientific">Xylanibacter ruminicola</name>
    <name type="common">Prevotella ruminicola</name>
    <dbReference type="NCBI Taxonomy" id="839"/>
    <lineage>
        <taxon>Bacteria</taxon>
        <taxon>Pseudomonadati</taxon>
        <taxon>Bacteroidota</taxon>
        <taxon>Bacteroidia</taxon>
        <taxon>Bacteroidales</taxon>
        <taxon>Prevotellaceae</taxon>
        <taxon>Xylanibacter</taxon>
    </lineage>
</organism>
<protein>
    <submittedName>
        <fullName evidence="1">Uncharacterized protein</fullName>
    </submittedName>
</protein>
<accession>A0A1M7LC25</accession>
<sequence>MFWDKNVWQKFFCEKAFVVLRKSTNFALDKS</sequence>